<reference evidence="1 2" key="1">
    <citation type="submission" date="2022-04" db="EMBL/GenBank/DDBJ databases">
        <title>Genome sequence of C. roseum typestrain.</title>
        <authorList>
            <person name="Poehlein A."/>
            <person name="Schoch T."/>
            <person name="Duerre P."/>
            <person name="Daniel R."/>
        </authorList>
    </citation>
    <scope>NUCLEOTIDE SEQUENCE [LARGE SCALE GENOMIC DNA]</scope>
    <source>
        <strain evidence="1 2">DSM 7320</strain>
    </source>
</reference>
<evidence type="ECO:0000313" key="1">
    <source>
        <dbReference type="EMBL" id="URZ10879.1"/>
    </source>
</evidence>
<evidence type="ECO:0000313" key="2">
    <source>
        <dbReference type="Proteomes" id="UP000190951"/>
    </source>
</evidence>
<dbReference type="InterPro" id="IPR011059">
    <property type="entry name" value="Metal-dep_hydrolase_composite"/>
</dbReference>
<dbReference type="SUPFAM" id="SSF51338">
    <property type="entry name" value="Composite domain of metallo-dependent hydrolases"/>
    <property type="match status" value="1"/>
</dbReference>
<dbReference type="SUPFAM" id="SSF51556">
    <property type="entry name" value="Metallo-dependent hydrolases"/>
    <property type="match status" value="1"/>
</dbReference>
<dbReference type="PANTHER" id="PTHR43135">
    <property type="entry name" value="ALPHA-D-RIBOSE 1-METHYLPHOSPHONATE 5-TRIPHOSPHATE DIPHOSPHATASE"/>
    <property type="match status" value="1"/>
</dbReference>
<dbReference type="InterPro" id="IPR006680">
    <property type="entry name" value="Amidohydro-rel"/>
</dbReference>
<proteinExistence type="predicted"/>
<keyword evidence="1" id="KW-0378">Hydrolase</keyword>
<dbReference type="InterPro" id="IPR051781">
    <property type="entry name" value="Metallo-dep_Hydrolase"/>
</dbReference>
<dbReference type="Pfam" id="PF01979">
    <property type="entry name" value="Amidohydro_1"/>
    <property type="match status" value="1"/>
</dbReference>
<dbReference type="AlphaFoldDB" id="A0A1S8LEE9"/>
<dbReference type="PANTHER" id="PTHR43135:SF3">
    <property type="entry name" value="ALPHA-D-RIBOSE 1-METHYLPHOSPHONATE 5-TRIPHOSPHATE DIPHOSPHATASE"/>
    <property type="match status" value="1"/>
</dbReference>
<dbReference type="Gene3D" id="3.20.20.140">
    <property type="entry name" value="Metal-dependent hydrolases"/>
    <property type="match status" value="1"/>
</dbReference>
<name>A0A1S8LEE9_9CLOT</name>
<dbReference type="EMBL" id="CP096983">
    <property type="protein sequence ID" value="URZ10879.1"/>
    <property type="molecule type" value="Genomic_DNA"/>
</dbReference>
<dbReference type="GO" id="GO:0050480">
    <property type="term" value="F:imidazolonepropionase activity"/>
    <property type="evidence" value="ECO:0007669"/>
    <property type="project" value="UniProtKB-EC"/>
</dbReference>
<gene>
    <name evidence="1" type="primary">hutI_1</name>
    <name evidence="1" type="ORF">CROST_015940</name>
</gene>
<dbReference type="EC" id="3.5.2.7" evidence="1"/>
<protein>
    <submittedName>
        <fullName evidence="1">Imidazolonepropionase</fullName>
        <ecNumber evidence="1">3.5.2.7</ecNumber>
    </submittedName>
</protein>
<sequence>MLLIKNGNIITMTNKDYKKGSVLISNGKIIEVAGNIKETDDMEIIDAKGLVVFPGIIDAHTHIGIDEQDIGKVGLDINEMSNPITPELRAIDAINPMDSAFRDAVMGGITSVMTGPGSANVIGGQFVFMKTYGKCVDDMVLLNPSAVKAALGENPKRVYGNKGKSPVTRMATAALLRQTLLEAQNYSNKKIKAEEKEESFEKNLKMEALVPVIEGKMPLKIHAHRADDILTAIRIAKEFKIKITLDHCTEGHLIGEKIKESGFPVLVGPSLTSRSKNEVANKTFKTPRVLSELGIKTAIITDHPVVPIQYLPLCAGLSVREGMDKREALKAITINAAEICNVADRVGSIEVGKDADIAIFDGNPMEVFTKTIYTIIEGNVVYENKDID</sequence>
<dbReference type="STRING" id="84029.CROST_10090"/>
<dbReference type="RefSeq" id="WP_077835794.1">
    <property type="nucleotide sequence ID" value="NZ_CP096983.1"/>
</dbReference>
<dbReference type="KEGG" id="crw:CROST_015940"/>
<organism evidence="1 2">
    <name type="scientific">Clostridium felsineum</name>
    <dbReference type="NCBI Taxonomy" id="36839"/>
    <lineage>
        <taxon>Bacteria</taxon>
        <taxon>Bacillati</taxon>
        <taxon>Bacillota</taxon>
        <taxon>Clostridia</taxon>
        <taxon>Eubacteriales</taxon>
        <taxon>Clostridiaceae</taxon>
        <taxon>Clostridium</taxon>
    </lineage>
</organism>
<dbReference type="CDD" id="cd01309">
    <property type="entry name" value="Met_dep_hydrolase_C"/>
    <property type="match status" value="1"/>
</dbReference>
<accession>A0A1S8LEE9</accession>
<dbReference type="Proteomes" id="UP000190951">
    <property type="component" value="Chromosome"/>
</dbReference>
<dbReference type="InterPro" id="IPR032466">
    <property type="entry name" value="Metal_Hydrolase"/>
</dbReference>
<keyword evidence="2" id="KW-1185">Reference proteome</keyword>
<dbReference type="Gene3D" id="2.30.40.10">
    <property type="entry name" value="Urease, subunit C, domain 1"/>
    <property type="match status" value="1"/>
</dbReference>